<dbReference type="InterPro" id="IPR028345">
    <property type="entry name" value="Antibiotic_NAT-like"/>
</dbReference>
<organism evidence="3 5">
    <name type="scientific">Salinicoccus halodurans</name>
    <dbReference type="NCBI Taxonomy" id="407035"/>
    <lineage>
        <taxon>Bacteria</taxon>
        <taxon>Bacillati</taxon>
        <taxon>Bacillota</taxon>
        <taxon>Bacilli</taxon>
        <taxon>Bacillales</taxon>
        <taxon>Staphylococcaceae</taxon>
        <taxon>Salinicoccus</taxon>
    </lineage>
</organism>
<dbReference type="InterPro" id="IPR006340">
    <property type="entry name" value="DUF436"/>
</dbReference>
<gene>
    <name evidence="2" type="ORF">AAT16_11720</name>
    <name evidence="3" type="ORF">SAMN05216235_1290</name>
</gene>
<name>A0A0F7HNM3_9STAP</name>
<accession>A0A0F7HNM3</accession>
<dbReference type="HAMAP" id="MF_00800">
    <property type="entry name" value="UPF0340"/>
    <property type="match status" value="1"/>
</dbReference>
<dbReference type="Pfam" id="PF04260">
    <property type="entry name" value="DUF436"/>
    <property type="match status" value="1"/>
</dbReference>
<dbReference type="Proteomes" id="UP000183090">
    <property type="component" value="Unassembled WGS sequence"/>
</dbReference>
<evidence type="ECO:0000313" key="2">
    <source>
        <dbReference type="EMBL" id="AKG74798.1"/>
    </source>
</evidence>
<sequence length="181" mass="20036">MSEEFARLKNDIDALIENLTDADFFVPGEDIVIGCSTSEVIGHHIGKQSSMEVAEVIFETFSEMAEKFDVNIMFQGCEHINRAVTMEQKVAKKRGYEIVNVVPHRGAGGSLSEYAYQHLGEPVVVEHVTADRGIDIGQTLIGMHVRHVAVPFRTEQKTVGRANVTIAFSRPKLIGGPRAHY</sequence>
<dbReference type="NCBIfam" id="TIGR01440">
    <property type="entry name" value="TIGR01440 family protein"/>
    <property type="match status" value="1"/>
</dbReference>
<dbReference type="Gene3D" id="3.40.50.10360">
    <property type="entry name" value="Hypothetical protein TT1679"/>
    <property type="match status" value="1"/>
</dbReference>
<comment type="similarity">
    <text evidence="1">Belongs to the UPF0340 family.</text>
</comment>
<dbReference type="EMBL" id="CP011366">
    <property type="protein sequence ID" value="AKG74798.1"/>
    <property type="molecule type" value="Genomic_DNA"/>
</dbReference>
<evidence type="ECO:0000256" key="1">
    <source>
        <dbReference type="HAMAP-Rule" id="MF_00800"/>
    </source>
</evidence>
<evidence type="ECO:0000313" key="5">
    <source>
        <dbReference type="Proteomes" id="UP000183090"/>
    </source>
</evidence>
<dbReference type="RefSeq" id="WP_046790977.1">
    <property type="nucleotide sequence ID" value="NZ_CP011366.1"/>
</dbReference>
<dbReference type="EMBL" id="FOTB01000002">
    <property type="protein sequence ID" value="SFK70155.1"/>
    <property type="molecule type" value="Genomic_DNA"/>
</dbReference>
<reference evidence="3 5" key="3">
    <citation type="submission" date="2016-10" db="EMBL/GenBank/DDBJ databases">
        <authorList>
            <person name="Varghese N."/>
            <person name="Submissions S."/>
        </authorList>
    </citation>
    <scope>NUCLEOTIDE SEQUENCE [LARGE SCALE GENOMIC DNA]</scope>
    <source>
        <strain evidence="3 5">CGMCC 1.6501</strain>
    </source>
</reference>
<dbReference type="OrthoDB" id="9803187at2"/>
<dbReference type="SUPFAM" id="SSF110710">
    <property type="entry name" value="TTHA0583/YokD-like"/>
    <property type="match status" value="1"/>
</dbReference>
<reference evidence="2 4" key="1">
    <citation type="journal article" date="2015" name="Int. J. Syst. Evol. Microbiol.">
        <title>Complete genome sequence of Salinicoccus halodurans H3B36, isolated from the Qaidam Basin in China.</title>
        <authorList>
            <person name="Jiang K."/>
            <person name="Xue Y."/>
            <person name="Ma Y."/>
        </authorList>
    </citation>
    <scope>NUCLEOTIDE SEQUENCE [LARGE SCALE GENOMIC DNA]</scope>
    <source>
        <strain evidence="2 4">H3B36</strain>
    </source>
</reference>
<evidence type="ECO:0000313" key="4">
    <source>
        <dbReference type="Proteomes" id="UP000034029"/>
    </source>
</evidence>
<keyword evidence="4" id="KW-1185">Reference proteome</keyword>
<proteinExistence type="inferred from homology"/>
<dbReference type="Proteomes" id="UP000034029">
    <property type="component" value="Chromosome"/>
</dbReference>
<dbReference type="AlphaFoldDB" id="A0A0F7HNM3"/>
<evidence type="ECO:0000313" key="3">
    <source>
        <dbReference type="EMBL" id="SFK70155.1"/>
    </source>
</evidence>
<reference evidence="4" key="2">
    <citation type="submission" date="2015-04" db="EMBL/GenBank/DDBJ databases">
        <title>Complete genome sequence of Salinicoccus halodurans strain H3B36, isolated from the Qaidam basin of China.</title>
        <authorList>
            <person name="Ma Y."/>
            <person name="Jiang K."/>
            <person name="Xue Y."/>
        </authorList>
    </citation>
    <scope>NUCLEOTIDE SEQUENCE [LARGE SCALE GENOMIC DNA]</scope>
    <source>
        <strain evidence="4">H3B36</strain>
    </source>
</reference>
<dbReference type="PIRSF" id="PIRSF007510">
    <property type="entry name" value="UCP007510"/>
    <property type="match status" value="1"/>
</dbReference>
<dbReference type="KEGG" id="shv:AAT16_11720"/>
<protein>
    <recommendedName>
        <fullName evidence="1">UPF0340 protein AAT16_11720</fullName>
    </recommendedName>
</protein>